<dbReference type="Proteomes" id="UP000054925">
    <property type="component" value="Unassembled WGS sequence"/>
</dbReference>
<comment type="caution">
    <text evidence="1">The sequence shown here is derived from an EMBL/GenBank/DDBJ whole genome shotgun (WGS) entry which is preliminary data.</text>
</comment>
<organism evidence="1 2">
    <name type="scientific">Caballeronia terrestris</name>
    <dbReference type="NCBI Taxonomy" id="1226301"/>
    <lineage>
        <taxon>Bacteria</taxon>
        <taxon>Pseudomonadati</taxon>
        <taxon>Pseudomonadota</taxon>
        <taxon>Betaproteobacteria</taxon>
        <taxon>Burkholderiales</taxon>
        <taxon>Burkholderiaceae</taxon>
        <taxon>Caballeronia</taxon>
    </lineage>
</organism>
<evidence type="ECO:0000313" key="2">
    <source>
        <dbReference type="Proteomes" id="UP000054925"/>
    </source>
</evidence>
<proteinExistence type="predicted"/>
<reference evidence="1" key="1">
    <citation type="submission" date="2016-01" db="EMBL/GenBank/DDBJ databases">
        <authorList>
            <person name="Peeters C."/>
        </authorList>
    </citation>
    <scope>NUCLEOTIDE SEQUENCE [LARGE SCALE GENOMIC DNA]</scope>
    <source>
        <strain evidence="1">LMG 22937</strain>
    </source>
</reference>
<dbReference type="AlphaFoldDB" id="A0A158KNG0"/>
<dbReference type="EMBL" id="FCOL02000078">
    <property type="protein sequence ID" value="SAL82535.1"/>
    <property type="molecule type" value="Genomic_DNA"/>
</dbReference>
<accession>A0A158KNG0</accession>
<name>A0A158KNG0_9BURK</name>
<keyword evidence="2" id="KW-1185">Reference proteome</keyword>
<evidence type="ECO:0000313" key="1">
    <source>
        <dbReference type="EMBL" id="SAL82535.1"/>
    </source>
</evidence>
<protein>
    <submittedName>
        <fullName evidence="1">Uncharacterized protein</fullName>
    </submittedName>
</protein>
<sequence length="69" mass="7718">MVSGFRASSGRTHGTRCVLHELDRFSLFFGVFRSCKVSMGKCGVTQWLMVRCGLFRPYCPIVLKGVLGM</sequence>
<gene>
    <name evidence="1" type="ORF">AWB67_06151</name>
</gene>